<evidence type="ECO:0000256" key="1">
    <source>
        <dbReference type="SAM" id="SignalP"/>
    </source>
</evidence>
<reference evidence="2 3" key="1">
    <citation type="submission" date="2017-11" db="EMBL/GenBank/DDBJ databases">
        <title>Sphingomonas oleivorans sp. nov., isolated from oil-contaminated soil.</title>
        <authorList>
            <person name="Wang L."/>
            <person name="Chen L."/>
        </authorList>
    </citation>
    <scope>NUCLEOTIDE SEQUENCE [LARGE SCALE GENOMIC DNA]</scope>
    <source>
        <strain evidence="2 3">K101</strain>
    </source>
</reference>
<dbReference type="PANTHER" id="PTHR38075">
    <property type="entry name" value="DUF4139 DOMAIN-CONTAINING PROTEIN"/>
    <property type="match status" value="1"/>
</dbReference>
<sequence>MRCLPVVMPLLFVAVPAPAQTAQGDVAVTIYNNDIALVQDARTLTVPAGRSRQEFPDVSAQIRPETASLSGAGIAIVEQNFDYDLLSPDKLMEKAVGQTITIVRTNPATGAETREQARVLAANGGIVLQIGERIEVLRDDGLPVRVVFDKVPDNLRARPTLSVTIDAAKAGPVATRLSYLTPGMGWTSDYVMLFDEKTGAADMQGWVTLTNNSGTTYANARTLLVAGNVGGGRNRLGALTATLEAAGTESGQRERLGDYYLYPLAERTTIAQAQQKQVSFLDVKGAPARKAYEFVNGWLSGNDTPRSAATAIKFSTSRQGGLGDQLPAGTIRVYMRDQRGDPQFIGESRIDHTPMGSSLSIRTGEAFDVKVKTVVEERTRLSSRRWQTRMRYILSNARPEPVTVDVAQNGLWGDARVTAQSLEGNRVSADRIEWKVPVPANGTTELTATFDTRY</sequence>
<dbReference type="RefSeq" id="WP_107393615.1">
    <property type="nucleotide sequence ID" value="NZ_PHHF01000001.1"/>
</dbReference>
<dbReference type="PANTHER" id="PTHR38075:SF1">
    <property type="entry name" value="DUF4139 DOMAIN-CONTAINING PROTEIN"/>
    <property type="match status" value="1"/>
</dbReference>
<gene>
    <name evidence="2" type="ORF">CV103_00020</name>
</gene>
<comment type="caution">
    <text evidence="2">The sequence shown here is derived from an EMBL/GenBank/DDBJ whole genome shotgun (WGS) entry which is preliminary data.</text>
</comment>
<evidence type="ECO:0000313" key="3">
    <source>
        <dbReference type="Proteomes" id="UP000241206"/>
    </source>
</evidence>
<accession>A0A2T4I8R1</accession>
<dbReference type="AlphaFoldDB" id="A0A2T4I8R1"/>
<evidence type="ECO:0000313" key="2">
    <source>
        <dbReference type="EMBL" id="PTD28122.1"/>
    </source>
</evidence>
<keyword evidence="1" id="KW-0732">Signal</keyword>
<feature type="signal peptide" evidence="1">
    <location>
        <begin position="1"/>
        <end position="19"/>
    </location>
</feature>
<protein>
    <submittedName>
        <fullName evidence="2">DUF4139 domain-containing protein</fullName>
    </submittedName>
</protein>
<organism evidence="2 3">
    <name type="scientific">Edaphosphingomonas fennica</name>
    <dbReference type="NCBI Taxonomy" id="114404"/>
    <lineage>
        <taxon>Bacteria</taxon>
        <taxon>Pseudomonadati</taxon>
        <taxon>Pseudomonadota</taxon>
        <taxon>Alphaproteobacteria</taxon>
        <taxon>Sphingomonadales</taxon>
        <taxon>Rhizorhabdaceae</taxon>
        <taxon>Edaphosphingomonas</taxon>
    </lineage>
</organism>
<feature type="chain" id="PRO_5015606639" evidence="1">
    <location>
        <begin position="20"/>
        <end position="454"/>
    </location>
</feature>
<keyword evidence="3" id="KW-1185">Reference proteome</keyword>
<dbReference type="Proteomes" id="UP000241206">
    <property type="component" value="Unassembled WGS sequence"/>
</dbReference>
<dbReference type="EMBL" id="PHHF01000001">
    <property type="protein sequence ID" value="PTD28122.1"/>
    <property type="molecule type" value="Genomic_DNA"/>
</dbReference>
<proteinExistence type="predicted"/>
<name>A0A2T4I8R1_9SPHN</name>